<keyword evidence="2" id="KW-0902">Two-component regulatory system</keyword>
<dbReference type="PROSITE" id="PS51755">
    <property type="entry name" value="OMPR_PHOB"/>
    <property type="match status" value="1"/>
</dbReference>
<proteinExistence type="predicted"/>
<dbReference type="InterPro" id="IPR011006">
    <property type="entry name" value="CheY-like_superfamily"/>
</dbReference>
<gene>
    <name evidence="11" type="ORF">BDK89_3234</name>
</gene>
<evidence type="ECO:0000256" key="7">
    <source>
        <dbReference type="PROSITE-ProRule" id="PRU01091"/>
    </source>
</evidence>
<evidence type="ECO:0000313" key="11">
    <source>
        <dbReference type="EMBL" id="TDT17623.1"/>
    </source>
</evidence>
<dbReference type="Pfam" id="PF00072">
    <property type="entry name" value="Response_reg"/>
    <property type="match status" value="1"/>
</dbReference>
<dbReference type="SMART" id="SM00448">
    <property type="entry name" value="REC"/>
    <property type="match status" value="1"/>
</dbReference>
<dbReference type="GO" id="GO:0032993">
    <property type="term" value="C:protein-DNA complex"/>
    <property type="evidence" value="ECO:0007669"/>
    <property type="project" value="TreeGrafter"/>
</dbReference>
<dbReference type="Gene3D" id="3.40.50.2300">
    <property type="match status" value="1"/>
</dbReference>
<dbReference type="FunFam" id="1.10.10.10:FF:000005">
    <property type="entry name" value="Two-component system response regulator"/>
    <property type="match status" value="1"/>
</dbReference>
<evidence type="ECO:0000256" key="1">
    <source>
        <dbReference type="ARBA" id="ARBA00022553"/>
    </source>
</evidence>
<dbReference type="PROSITE" id="PS50110">
    <property type="entry name" value="RESPONSE_REGULATORY"/>
    <property type="match status" value="1"/>
</dbReference>
<dbReference type="AlphaFoldDB" id="A0A4R7I4Q8"/>
<feature type="region of interest" description="Disordered" evidence="8">
    <location>
        <begin position="1"/>
        <end position="23"/>
    </location>
</feature>
<dbReference type="PANTHER" id="PTHR48111">
    <property type="entry name" value="REGULATOR OF RPOS"/>
    <property type="match status" value="1"/>
</dbReference>
<dbReference type="Gene3D" id="6.10.250.690">
    <property type="match status" value="1"/>
</dbReference>
<evidence type="ECO:0000256" key="5">
    <source>
        <dbReference type="ARBA" id="ARBA00023163"/>
    </source>
</evidence>
<dbReference type="Pfam" id="PF00486">
    <property type="entry name" value="Trans_reg_C"/>
    <property type="match status" value="1"/>
</dbReference>
<dbReference type="GO" id="GO:0000156">
    <property type="term" value="F:phosphorelay response regulator activity"/>
    <property type="evidence" value="ECO:0007669"/>
    <property type="project" value="TreeGrafter"/>
</dbReference>
<dbReference type="FunFam" id="3.40.50.2300:FF:000001">
    <property type="entry name" value="DNA-binding response regulator PhoB"/>
    <property type="match status" value="1"/>
</dbReference>
<dbReference type="InterPro" id="IPR001789">
    <property type="entry name" value="Sig_transdc_resp-reg_receiver"/>
</dbReference>
<feature type="domain" description="OmpR/PhoB-type" evidence="10">
    <location>
        <begin position="154"/>
        <end position="251"/>
    </location>
</feature>
<dbReference type="PANTHER" id="PTHR48111:SF28">
    <property type="entry name" value="TRANSCRIPTIONAL REGULATORY PROTEIN TCRX-RELATED"/>
    <property type="match status" value="1"/>
</dbReference>
<dbReference type="InterPro" id="IPR016032">
    <property type="entry name" value="Sig_transdc_resp-reg_C-effctor"/>
</dbReference>
<keyword evidence="4 7" id="KW-0238">DNA-binding</keyword>
<dbReference type="GO" id="GO:0005829">
    <property type="term" value="C:cytosol"/>
    <property type="evidence" value="ECO:0007669"/>
    <property type="project" value="TreeGrafter"/>
</dbReference>
<evidence type="ECO:0000256" key="6">
    <source>
        <dbReference type="PROSITE-ProRule" id="PRU00169"/>
    </source>
</evidence>
<evidence type="ECO:0000259" key="9">
    <source>
        <dbReference type="PROSITE" id="PS50110"/>
    </source>
</evidence>
<evidence type="ECO:0000256" key="3">
    <source>
        <dbReference type="ARBA" id="ARBA00023015"/>
    </source>
</evidence>
<organism evidence="11 12">
    <name type="scientific">Ilumatobacter fluminis</name>
    <dbReference type="NCBI Taxonomy" id="467091"/>
    <lineage>
        <taxon>Bacteria</taxon>
        <taxon>Bacillati</taxon>
        <taxon>Actinomycetota</taxon>
        <taxon>Acidimicrobiia</taxon>
        <taxon>Acidimicrobiales</taxon>
        <taxon>Ilumatobacteraceae</taxon>
        <taxon>Ilumatobacter</taxon>
    </lineage>
</organism>
<dbReference type="Proteomes" id="UP000294558">
    <property type="component" value="Unassembled WGS sequence"/>
</dbReference>
<accession>A0A4R7I4Q8</accession>
<protein>
    <submittedName>
        <fullName evidence="11">Two-component system OmpR family response regulator</fullName>
    </submittedName>
</protein>
<evidence type="ECO:0000256" key="4">
    <source>
        <dbReference type="ARBA" id="ARBA00023125"/>
    </source>
</evidence>
<comment type="caution">
    <text evidence="11">The sequence shown here is derived from an EMBL/GenBank/DDBJ whole genome shotgun (WGS) entry which is preliminary data.</text>
</comment>
<sequence length="252" mass="28247">MNTSLAVRPEAVHSELPDSRATVNDMPGHHLLVVDDEDNLRSMLAAALQHHGFDVSEAANGREALEVIPARRPDLILLDVMMPELDGFEVCRRLRADGDRTPVLFLTARDATEDKVRGLTLGGDDYLEKPFSLDELVARTEAVLRRTSADKSLDRIHQCADLRMDEDAHRVSRGGVDVALSPTEYNLLRYLLVNQGRVLSKAQILDHVWKYDFGGDGGVVETYIGYLRRKLDDTEPKLIHTIRGVGYTLRDH</sequence>
<evidence type="ECO:0000313" key="12">
    <source>
        <dbReference type="Proteomes" id="UP000294558"/>
    </source>
</evidence>
<dbReference type="GO" id="GO:0006355">
    <property type="term" value="P:regulation of DNA-templated transcription"/>
    <property type="evidence" value="ECO:0007669"/>
    <property type="project" value="InterPro"/>
</dbReference>
<dbReference type="Gene3D" id="1.10.10.10">
    <property type="entry name" value="Winged helix-like DNA-binding domain superfamily/Winged helix DNA-binding domain"/>
    <property type="match status" value="1"/>
</dbReference>
<evidence type="ECO:0000259" key="10">
    <source>
        <dbReference type="PROSITE" id="PS51755"/>
    </source>
</evidence>
<evidence type="ECO:0000256" key="8">
    <source>
        <dbReference type="SAM" id="MobiDB-lite"/>
    </source>
</evidence>
<feature type="DNA-binding region" description="OmpR/PhoB-type" evidence="7">
    <location>
        <begin position="154"/>
        <end position="251"/>
    </location>
</feature>
<dbReference type="CDD" id="cd00383">
    <property type="entry name" value="trans_reg_C"/>
    <property type="match status" value="1"/>
</dbReference>
<feature type="modified residue" description="4-aspartylphosphate" evidence="6">
    <location>
        <position position="79"/>
    </location>
</feature>
<dbReference type="GO" id="GO:0000976">
    <property type="term" value="F:transcription cis-regulatory region binding"/>
    <property type="evidence" value="ECO:0007669"/>
    <property type="project" value="TreeGrafter"/>
</dbReference>
<keyword evidence="12" id="KW-1185">Reference proteome</keyword>
<dbReference type="InterPro" id="IPR036388">
    <property type="entry name" value="WH-like_DNA-bd_sf"/>
</dbReference>
<dbReference type="InterPro" id="IPR039420">
    <property type="entry name" value="WalR-like"/>
</dbReference>
<keyword evidence="3" id="KW-0805">Transcription regulation</keyword>
<feature type="domain" description="Response regulatory" evidence="9">
    <location>
        <begin position="30"/>
        <end position="144"/>
    </location>
</feature>
<dbReference type="SUPFAM" id="SSF46894">
    <property type="entry name" value="C-terminal effector domain of the bipartite response regulators"/>
    <property type="match status" value="1"/>
</dbReference>
<dbReference type="SUPFAM" id="SSF52172">
    <property type="entry name" value="CheY-like"/>
    <property type="match status" value="1"/>
</dbReference>
<evidence type="ECO:0000256" key="2">
    <source>
        <dbReference type="ARBA" id="ARBA00023012"/>
    </source>
</evidence>
<name>A0A4R7I4Q8_9ACTN</name>
<dbReference type="SMART" id="SM00862">
    <property type="entry name" value="Trans_reg_C"/>
    <property type="match status" value="1"/>
</dbReference>
<reference evidence="11 12" key="1">
    <citation type="submission" date="2019-03" db="EMBL/GenBank/DDBJ databases">
        <title>Sequencing the genomes of 1000 actinobacteria strains.</title>
        <authorList>
            <person name="Klenk H.-P."/>
        </authorList>
    </citation>
    <scope>NUCLEOTIDE SEQUENCE [LARGE SCALE GENOMIC DNA]</scope>
    <source>
        <strain evidence="11 12">DSM 18936</strain>
    </source>
</reference>
<keyword evidence="5" id="KW-0804">Transcription</keyword>
<dbReference type="InterPro" id="IPR001867">
    <property type="entry name" value="OmpR/PhoB-type_DNA-bd"/>
</dbReference>
<dbReference type="EMBL" id="SOAU01000001">
    <property type="protein sequence ID" value="TDT17623.1"/>
    <property type="molecule type" value="Genomic_DNA"/>
</dbReference>
<keyword evidence="1 6" id="KW-0597">Phosphoprotein</keyword>